<feature type="domain" description="Enolpyruvate transferase" evidence="22">
    <location>
        <begin position="430"/>
        <end position="861"/>
    </location>
</feature>
<keyword evidence="14" id="KW-0521">NADP</keyword>
<comment type="cofactor">
    <cofactor evidence="21">
        <name>Zn(2+)</name>
        <dbReference type="ChEBI" id="CHEBI:29105"/>
    </cofactor>
    <text evidence="21">Binds 2 Zn(2+) ions per subunit.</text>
</comment>
<comment type="subcellular location">
    <subcellularLocation>
        <location evidence="21">Cytoplasm</location>
    </subcellularLocation>
</comment>
<keyword evidence="18" id="KW-0511">Multifunctional enzyme</keyword>
<dbReference type="PANTHER" id="PTHR21090">
    <property type="entry name" value="AROM/DEHYDROQUINATE SYNTHASE"/>
    <property type="match status" value="1"/>
</dbReference>
<feature type="domain" description="Shikimate dehydrogenase substrate binding N-terminal" evidence="25">
    <location>
        <begin position="1338"/>
        <end position="1427"/>
    </location>
</feature>
<comment type="similarity">
    <text evidence="5">Belongs to the EPSP synthase family.</text>
</comment>
<dbReference type="Pfam" id="PF01202">
    <property type="entry name" value="SKI"/>
    <property type="match status" value="1"/>
</dbReference>
<comment type="catalytic activity">
    <reaction evidence="20 21">
        <text>shikimate + ATP = 3-phosphoshikimate + ADP + H(+)</text>
        <dbReference type="Rhea" id="RHEA:13121"/>
        <dbReference type="ChEBI" id="CHEBI:15378"/>
        <dbReference type="ChEBI" id="CHEBI:30616"/>
        <dbReference type="ChEBI" id="CHEBI:36208"/>
        <dbReference type="ChEBI" id="CHEBI:145989"/>
        <dbReference type="ChEBI" id="CHEBI:456216"/>
        <dbReference type="EC" id="2.7.1.71"/>
    </reaction>
</comment>
<dbReference type="GO" id="GO:0046872">
    <property type="term" value="F:metal ion binding"/>
    <property type="evidence" value="ECO:0007669"/>
    <property type="project" value="UniProtKB-KW"/>
</dbReference>
<dbReference type="InterPro" id="IPR008289">
    <property type="entry name" value="Pentafunct_AroM"/>
</dbReference>
<comment type="similarity">
    <text evidence="21">In the N-terminal section; belongs to the dehydroquinate synthase family.</text>
</comment>
<dbReference type="Proteomes" id="UP000245383">
    <property type="component" value="Unassembled WGS sequence"/>
</dbReference>
<comment type="pathway">
    <text evidence="2 21">Metabolic intermediate biosynthesis; chorismate biosynthesis; chorismate from D-erythrose 4-phosphate and phosphoenolpyruvate: step 5/7.</text>
</comment>
<evidence type="ECO:0000256" key="10">
    <source>
        <dbReference type="ARBA" id="ARBA00022741"/>
    </source>
</evidence>
<dbReference type="InterPro" id="IPR030960">
    <property type="entry name" value="DHQS/DOIS_N"/>
</dbReference>
<keyword evidence="12 21" id="KW-0862">Zinc</keyword>
<evidence type="ECO:0000256" key="21">
    <source>
        <dbReference type="PIRNR" id="PIRNR000514"/>
    </source>
</evidence>
<dbReference type="PRINTS" id="PR01100">
    <property type="entry name" value="SHIKIMTKNASE"/>
</dbReference>
<evidence type="ECO:0000256" key="9">
    <source>
        <dbReference type="ARBA" id="ARBA00022723"/>
    </source>
</evidence>
<comment type="caution">
    <text evidence="28">The sequence shown here is derived from an EMBL/GenBank/DDBJ whole genome shotgun (WGS) entry which is preliminary data.</text>
</comment>
<dbReference type="GO" id="GO:0009073">
    <property type="term" value="P:aromatic amino acid family biosynthetic process"/>
    <property type="evidence" value="ECO:0007669"/>
    <property type="project" value="UniProtKB-KW"/>
</dbReference>
<evidence type="ECO:0000256" key="5">
    <source>
        <dbReference type="ARBA" id="ARBA00009948"/>
    </source>
</evidence>
<evidence type="ECO:0000259" key="24">
    <source>
        <dbReference type="Pfam" id="PF01761"/>
    </source>
</evidence>
<dbReference type="NCBIfam" id="TIGR01356">
    <property type="entry name" value="aroA"/>
    <property type="match status" value="1"/>
</dbReference>
<dbReference type="SUPFAM" id="SSF51569">
    <property type="entry name" value="Aldolase"/>
    <property type="match status" value="1"/>
</dbReference>
<evidence type="ECO:0000256" key="11">
    <source>
        <dbReference type="ARBA" id="ARBA00022777"/>
    </source>
</evidence>
<dbReference type="InterPro" id="IPR036291">
    <property type="entry name" value="NAD(P)-bd_dom_sf"/>
</dbReference>
<keyword evidence="29" id="KW-1185">Reference proteome</keyword>
<dbReference type="GO" id="GO:0005524">
    <property type="term" value="F:ATP binding"/>
    <property type="evidence" value="ECO:0007669"/>
    <property type="project" value="UniProtKB-KW"/>
</dbReference>
<dbReference type="InterPro" id="IPR001381">
    <property type="entry name" value="DHquinase_I"/>
</dbReference>
<dbReference type="NCBIfam" id="TIGR01809">
    <property type="entry name" value="Shik-DH-AROM"/>
    <property type="match status" value="1"/>
</dbReference>
<dbReference type="Pfam" id="PF01761">
    <property type="entry name" value="DHQ_synthase"/>
    <property type="match status" value="1"/>
</dbReference>
<comment type="catalytic activity">
    <reaction evidence="19">
        <text>3-phosphoshikimate + phosphoenolpyruvate = 5-O-(1-carboxyvinyl)-3-phosphoshikimate + phosphate</text>
        <dbReference type="Rhea" id="RHEA:21256"/>
        <dbReference type="ChEBI" id="CHEBI:43474"/>
        <dbReference type="ChEBI" id="CHEBI:57701"/>
        <dbReference type="ChEBI" id="CHEBI:58702"/>
        <dbReference type="ChEBI" id="CHEBI:145989"/>
        <dbReference type="EC" id="2.5.1.19"/>
    </reaction>
    <physiologicalReaction direction="left-to-right" evidence="19">
        <dbReference type="Rhea" id="RHEA:21257"/>
    </physiologicalReaction>
</comment>
<dbReference type="Gene3D" id="3.40.50.300">
    <property type="entry name" value="P-loop containing nucleotide triphosphate hydrolases"/>
    <property type="match status" value="1"/>
</dbReference>
<dbReference type="CDD" id="cd00502">
    <property type="entry name" value="DHQase_I"/>
    <property type="match status" value="1"/>
</dbReference>
<dbReference type="CDD" id="cd01065">
    <property type="entry name" value="NAD_bind_Shikimate_DH"/>
    <property type="match status" value="1"/>
</dbReference>
<dbReference type="HAMAP" id="MF_00210">
    <property type="entry name" value="EPSP_synth"/>
    <property type="match status" value="1"/>
</dbReference>
<dbReference type="InterPro" id="IPR013792">
    <property type="entry name" value="RNA3'P_cycl/enolpyr_Trfase_a/b"/>
</dbReference>
<evidence type="ECO:0000259" key="23">
    <source>
        <dbReference type="Pfam" id="PF01488"/>
    </source>
</evidence>
<accession>A0A2T9YSA5</accession>
<dbReference type="SUPFAM" id="SSF51735">
    <property type="entry name" value="NAD(P)-binding Rossmann-fold domains"/>
    <property type="match status" value="1"/>
</dbReference>
<comment type="similarity">
    <text evidence="21">In the C-terminal section; belongs to the shikimate dehydrogenase family.</text>
</comment>
<evidence type="ECO:0000313" key="29">
    <source>
        <dbReference type="Proteomes" id="UP000245383"/>
    </source>
</evidence>
<gene>
    <name evidence="28" type="ORF">BB561_002019</name>
</gene>
<dbReference type="Pfam" id="PF00275">
    <property type="entry name" value="EPSP_synthase"/>
    <property type="match status" value="1"/>
</dbReference>
<dbReference type="GO" id="GO:0004765">
    <property type="term" value="F:shikimate kinase activity"/>
    <property type="evidence" value="ECO:0007669"/>
    <property type="project" value="UniProtKB-EC"/>
</dbReference>
<comment type="catalytic activity">
    <reaction evidence="21">
        <text>3-dehydroquinate = 3-dehydroshikimate + H2O</text>
        <dbReference type="Rhea" id="RHEA:21096"/>
        <dbReference type="ChEBI" id="CHEBI:15377"/>
        <dbReference type="ChEBI" id="CHEBI:16630"/>
        <dbReference type="ChEBI" id="CHEBI:32364"/>
        <dbReference type="EC" id="4.2.1.10"/>
    </reaction>
</comment>
<dbReference type="GO" id="GO:0008652">
    <property type="term" value="P:amino acid biosynthetic process"/>
    <property type="evidence" value="ECO:0007669"/>
    <property type="project" value="UniProtKB-KW"/>
</dbReference>
<comment type="catalytic activity">
    <reaction evidence="21">
        <text>7-phospho-2-dehydro-3-deoxy-D-arabino-heptonate = 3-dehydroquinate + phosphate</text>
        <dbReference type="Rhea" id="RHEA:21968"/>
        <dbReference type="ChEBI" id="CHEBI:32364"/>
        <dbReference type="ChEBI" id="CHEBI:43474"/>
        <dbReference type="ChEBI" id="CHEBI:58394"/>
        <dbReference type="EC" id="4.2.3.4"/>
    </reaction>
</comment>
<dbReference type="InterPro" id="IPR023000">
    <property type="entry name" value="Shikimate_kinase_CS"/>
</dbReference>
<dbReference type="InterPro" id="IPR041121">
    <property type="entry name" value="SDH_C"/>
</dbReference>
<dbReference type="PIRSF" id="PIRSF000514">
    <property type="entry name" value="Pentafunct_AroM"/>
    <property type="match status" value="1"/>
</dbReference>
<organism evidence="28 29">
    <name type="scientific">Smittium simulii</name>
    <dbReference type="NCBI Taxonomy" id="133385"/>
    <lineage>
        <taxon>Eukaryota</taxon>
        <taxon>Fungi</taxon>
        <taxon>Fungi incertae sedis</taxon>
        <taxon>Zoopagomycota</taxon>
        <taxon>Kickxellomycotina</taxon>
        <taxon>Harpellomycetes</taxon>
        <taxon>Harpellales</taxon>
        <taxon>Legeriomycetaceae</taxon>
        <taxon>Smittium</taxon>
    </lineage>
</organism>
<evidence type="ECO:0000259" key="26">
    <source>
        <dbReference type="Pfam" id="PF18317"/>
    </source>
</evidence>
<dbReference type="FunFam" id="3.65.10.10:FF:000007">
    <property type="entry name" value="Pentafunctional AROM polypeptide"/>
    <property type="match status" value="1"/>
</dbReference>
<dbReference type="InterPro" id="IPR031322">
    <property type="entry name" value="Shikimate/glucono_kinase"/>
</dbReference>
<dbReference type="InterPro" id="IPR046346">
    <property type="entry name" value="Aminoacid_DH-like_N_sf"/>
</dbReference>
<evidence type="ECO:0000256" key="4">
    <source>
        <dbReference type="ARBA" id="ARBA00009349"/>
    </source>
</evidence>
<dbReference type="GO" id="GO:0009423">
    <property type="term" value="P:chorismate biosynthetic process"/>
    <property type="evidence" value="ECO:0007669"/>
    <property type="project" value="UniProtKB-UniPathway"/>
</dbReference>
<keyword evidence="7 21" id="KW-0028">Amino-acid biosynthesis</keyword>
<dbReference type="Gene3D" id="3.20.20.70">
    <property type="entry name" value="Aldolase class I"/>
    <property type="match status" value="1"/>
</dbReference>
<dbReference type="InterPro" id="IPR056179">
    <property type="entry name" value="DHQS_C"/>
</dbReference>
<keyword evidence="13" id="KW-0067">ATP-binding</keyword>
<dbReference type="CDD" id="cd01556">
    <property type="entry name" value="EPSP_synthase"/>
    <property type="match status" value="1"/>
</dbReference>
<evidence type="ECO:0000256" key="14">
    <source>
        <dbReference type="ARBA" id="ARBA00022857"/>
    </source>
</evidence>
<dbReference type="InterPro" id="IPR027417">
    <property type="entry name" value="P-loop_NTPase"/>
</dbReference>
<dbReference type="Gene3D" id="3.65.10.10">
    <property type="entry name" value="Enolpyruvate transferase domain"/>
    <property type="match status" value="2"/>
</dbReference>
<keyword evidence="17 21" id="KW-0456">Lyase</keyword>
<dbReference type="Gene3D" id="3.40.50.720">
    <property type="entry name" value="NAD(P)-binding Rossmann-like Domain"/>
    <property type="match status" value="1"/>
</dbReference>
<dbReference type="InterPro" id="IPR016037">
    <property type="entry name" value="DHQ_synth_AroB"/>
</dbReference>
<evidence type="ECO:0000256" key="20">
    <source>
        <dbReference type="ARBA" id="ARBA00048567"/>
    </source>
</evidence>
<dbReference type="EC" id="4.2.1.10" evidence="21"/>
<dbReference type="SUPFAM" id="SSF56796">
    <property type="entry name" value="Dehydroquinate synthase-like"/>
    <property type="match status" value="1"/>
</dbReference>
<keyword evidence="8 21" id="KW-0808">Transferase</keyword>
<feature type="domain" description="Quinate/shikimate 5-dehydrogenase/glutamyl-tRNA reductase" evidence="23">
    <location>
        <begin position="1480"/>
        <end position="1536"/>
    </location>
</feature>
<dbReference type="HAMAP" id="MF_00222">
    <property type="entry name" value="Shikimate_DH_AroE"/>
    <property type="match status" value="1"/>
</dbReference>
<dbReference type="EMBL" id="MBFR01000064">
    <property type="protein sequence ID" value="PVU95144.1"/>
    <property type="molecule type" value="Genomic_DNA"/>
</dbReference>
<evidence type="ECO:0000256" key="13">
    <source>
        <dbReference type="ARBA" id="ARBA00022840"/>
    </source>
</evidence>
<evidence type="ECO:0000259" key="27">
    <source>
        <dbReference type="Pfam" id="PF24621"/>
    </source>
</evidence>
<comment type="similarity">
    <text evidence="4">In the N-terminal section; belongs to the shikimate kinase family.</text>
</comment>
<dbReference type="UniPathway" id="UPA00053">
    <property type="reaction ID" value="UER00085"/>
</dbReference>
<dbReference type="Pfam" id="PF24621">
    <property type="entry name" value="DHQS_C"/>
    <property type="match status" value="1"/>
</dbReference>
<dbReference type="EC" id="1.1.1.25" evidence="21"/>
<comment type="function">
    <text evidence="21">The AROM polypeptide catalyzes 5 consecutive enzymatic reactions in prechorismate polyaromatic amino acid biosynthesis.</text>
</comment>
<evidence type="ECO:0000256" key="18">
    <source>
        <dbReference type="ARBA" id="ARBA00023268"/>
    </source>
</evidence>
<dbReference type="EC" id="2.5.1.19" evidence="21"/>
<comment type="pathway">
    <text evidence="1 21">Metabolic intermediate biosynthesis; chorismate biosynthesis; chorismate from D-erythrose 4-phosphate and phosphoenolpyruvate: step 6/7.</text>
</comment>
<evidence type="ECO:0000256" key="12">
    <source>
        <dbReference type="ARBA" id="ARBA00022833"/>
    </source>
</evidence>
<dbReference type="Gene3D" id="1.20.1090.10">
    <property type="entry name" value="Dehydroquinate synthase-like - alpha domain"/>
    <property type="match status" value="1"/>
</dbReference>
<dbReference type="InterPro" id="IPR036968">
    <property type="entry name" value="Enolpyruvate_Tfrase_sf"/>
</dbReference>
<evidence type="ECO:0000256" key="19">
    <source>
        <dbReference type="ARBA" id="ARBA00044633"/>
    </source>
</evidence>
<dbReference type="Pfam" id="PF08501">
    <property type="entry name" value="Shikimate_dh_N"/>
    <property type="match status" value="1"/>
</dbReference>
<keyword evidence="15 21" id="KW-0560">Oxidoreductase</keyword>
<dbReference type="Pfam" id="PF18317">
    <property type="entry name" value="SDH_C"/>
    <property type="match status" value="1"/>
</dbReference>
<dbReference type="GO" id="GO:0005737">
    <property type="term" value="C:cytoplasm"/>
    <property type="evidence" value="ECO:0007669"/>
    <property type="project" value="UniProtKB-SubCell"/>
</dbReference>
<dbReference type="CDD" id="cd00464">
    <property type="entry name" value="SK"/>
    <property type="match status" value="1"/>
</dbReference>
<keyword evidence="11 21" id="KW-0418">Kinase</keyword>
<dbReference type="OrthoDB" id="197068at2759"/>
<keyword evidence="16 21" id="KW-0057">Aromatic amino acid biosynthesis</keyword>
<dbReference type="InterPro" id="IPR006264">
    <property type="entry name" value="EPSP_synthase"/>
</dbReference>
<comment type="similarity">
    <text evidence="21">In the 4th section; belongs to the type-I 3-dehydroquinase family.</text>
</comment>
<dbReference type="GO" id="GO:0003856">
    <property type="term" value="F:3-dehydroquinate synthase activity"/>
    <property type="evidence" value="ECO:0007669"/>
    <property type="project" value="UniProtKB-EC"/>
</dbReference>
<dbReference type="SUPFAM" id="SSF55205">
    <property type="entry name" value="EPT/RTPC-like"/>
    <property type="match status" value="1"/>
</dbReference>
<feature type="domain" description="SDH C-terminal" evidence="26">
    <location>
        <begin position="1611"/>
        <end position="1640"/>
    </location>
</feature>
<dbReference type="InterPro" id="IPR000623">
    <property type="entry name" value="Shikimate_kinase/TSH1"/>
</dbReference>
<keyword evidence="6 21" id="KW-0963">Cytoplasm</keyword>
<dbReference type="Pfam" id="PF01487">
    <property type="entry name" value="DHquinase_I"/>
    <property type="match status" value="1"/>
</dbReference>
<evidence type="ECO:0000259" key="22">
    <source>
        <dbReference type="Pfam" id="PF00275"/>
    </source>
</evidence>
<comment type="similarity">
    <text evidence="3">In the 2nd section; belongs to the type-I 3-dehydroquinase family.</text>
</comment>
<dbReference type="InterPro" id="IPR006151">
    <property type="entry name" value="Shikm_DH/Glu-tRNA_Rdtase"/>
</dbReference>
<dbReference type="SUPFAM" id="SSF53223">
    <property type="entry name" value="Aminoacid dehydrogenase-like, N-terminal domain"/>
    <property type="match status" value="1"/>
</dbReference>
<reference evidence="28 29" key="1">
    <citation type="journal article" date="2018" name="MBio">
        <title>Comparative Genomics Reveals the Core Gene Toolbox for the Fungus-Insect Symbiosis.</title>
        <authorList>
            <person name="Wang Y."/>
            <person name="Stata M."/>
            <person name="Wang W."/>
            <person name="Stajich J.E."/>
            <person name="White M.M."/>
            <person name="Moncalvo J.M."/>
        </authorList>
    </citation>
    <scope>NUCLEOTIDE SEQUENCE [LARGE SCALE GENOMIC DNA]</scope>
    <source>
        <strain evidence="28 29">SWE-8-4</strain>
    </source>
</reference>
<dbReference type="Pfam" id="PF01488">
    <property type="entry name" value="Shikimate_DH"/>
    <property type="match status" value="1"/>
</dbReference>
<evidence type="ECO:0000256" key="1">
    <source>
        <dbReference type="ARBA" id="ARBA00004811"/>
    </source>
</evidence>
<evidence type="ECO:0000256" key="15">
    <source>
        <dbReference type="ARBA" id="ARBA00023002"/>
    </source>
</evidence>
<evidence type="ECO:0000256" key="2">
    <source>
        <dbReference type="ARBA" id="ARBA00004842"/>
    </source>
</evidence>
<dbReference type="PROSITE" id="PS01028">
    <property type="entry name" value="DEHYDROQUINASE_I"/>
    <property type="match status" value="1"/>
</dbReference>
<dbReference type="GO" id="GO:0003855">
    <property type="term" value="F:3-dehydroquinate dehydratase activity"/>
    <property type="evidence" value="ECO:0007669"/>
    <property type="project" value="UniProtKB-EC"/>
</dbReference>
<comment type="pathway">
    <text evidence="21">Metabolic intermediate biosynthesis; chorismate biosynthesis; chorismate from D-erythrose 4-phosphate and phosphoenolpyruvate: step 2/7.</text>
</comment>
<protein>
    <recommendedName>
        <fullName evidence="21">Pentafunctional AROM polypeptide</fullName>
    </recommendedName>
    <domain>
        <recommendedName>
            <fullName evidence="21">3-dehydroquinate synthase</fullName>
            <shortName evidence="21">DHQS</shortName>
            <ecNumber evidence="21">4.2.3.4</ecNumber>
        </recommendedName>
    </domain>
    <domain>
        <recommendedName>
            <fullName evidence="21">3-phosphoshikimate 1-carboxyvinyltransferase</fullName>
            <ecNumber evidence="21">2.5.1.19</ecNumber>
        </recommendedName>
    </domain>
    <domain>
        <recommendedName>
            <fullName evidence="21">Shikimate kinase</fullName>
            <shortName evidence="21">SK</shortName>
            <ecNumber evidence="21">2.7.1.71</ecNumber>
        </recommendedName>
    </domain>
    <domain>
        <recommendedName>
            <fullName evidence="21">3-dehydroquinate dehydratase</fullName>
            <shortName evidence="21">3-dehydroquinase</shortName>
            <ecNumber evidence="21">4.2.1.10</ecNumber>
        </recommendedName>
    </domain>
    <domain>
        <recommendedName>
            <fullName evidence="21">Shikimate dehydrogenase</fullName>
            <ecNumber evidence="21">1.1.1.25</ecNumber>
        </recommendedName>
    </domain>
</protein>
<dbReference type="PANTHER" id="PTHR21090:SF5">
    <property type="entry name" value="PENTAFUNCTIONAL AROM POLYPEPTIDE"/>
    <property type="match status" value="1"/>
</dbReference>
<name>A0A2T9YSA5_9FUNG</name>
<evidence type="ECO:0000313" key="28">
    <source>
        <dbReference type="EMBL" id="PVU95144.1"/>
    </source>
</evidence>
<comment type="pathway">
    <text evidence="21">Metabolic intermediate biosynthesis; chorismate biosynthesis; chorismate from D-erythrose 4-phosphate and phosphoenolpyruvate: step 4/7.</text>
</comment>
<feature type="domain" description="3-dehydroquinate synthase N-terminal" evidence="24">
    <location>
        <begin position="93"/>
        <end position="205"/>
    </location>
</feature>
<dbReference type="PROSITE" id="PS01128">
    <property type="entry name" value="SHIKIMATE_KINASE"/>
    <property type="match status" value="1"/>
</dbReference>
<dbReference type="InterPro" id="IPR013785">
    <property type="entry name" value="Aldolase_TIM"/>
</dbReference>
<dbReference type="FunFam" id="3.20.20.70:FF:000135">
    <property type="entry name" value="Pentafunctional AROM polypeptide"/>
    <property type="match status" value="1"/>
</dbReference>
<dbReference type="FunFam" id="3.40.50.1970:FF:000007">
    <property type="entry name" value="Pentafunctional AROM polypeptide"/>
    <property type="match status" value="1"/>
</dbReference>
<dbReference type="InterPro" id="IPR018508">
    <property type="entry name" value="3-dehydroquinate_DH_AS"/>
</dbReference>
<evidence type="ECO:0000256" key="3">
    <source>
        <dbReference type="ARBA" id="ARBA00006477"/>
    </source>
</evidence>
<evidence type="ECO:0000259" key="25">
    <source>
        <dbReference type="Pfam" id="PF08501"/>
    </source>
</evidence>
<dbReference type="EC" id="4.2.3.4" evidence="21"/>
<keyword evidence="9 21" id="KW-0479">Metal-binding</keyword>
<evidence type="ECO:0000256" key="7">
    <source>
        <dbReference type="ARBA" id="ARBA00022605"/>
    </source>
</evidence>
<dbReference type="InterPro" id="IPR001986">
    <property type="entry name" value="Enolpyruvate_Tfrase_dom"/>
</dbReference>
<dbReference type="EC" id="2.7.1.71" evidence="21"/>
<dbReference type="GO" id="GO:0003866">
    <property type="term" value="F:3-phosphoshikimate 1-carboxyvinyltransferase activity"/>
    <property type="evidence" value="ECO:0007669"/>
    <property type="project" value="UniProtKB-EC"/>
</dbReference>
<dbReference type="InterPro" id="IPR022893">
    <property type="entry name" value="Shikimate_DH_fam"/>
</dbReference>
<evidence type="ECO:0000256" key="17">
    <source>
        <dbReference type="ARBA" id="ARBA00023239"/>
    </source>
</evidence>
<evidence type="ECO:0000256" key="8">
    <source>
        <dbReference type="ARBA" id="ARBA00022679"/>
    </source>
</evidence>
<dbReference type="Gene3D" id="3.40.50.10860">
    <property type="entry name" value="Leucine Dehydrogenase, chain A, domain 1"/>
    <property type="match status" value="1"/>
</dbReference>
<dbReference type="HAMAP" id="MF_00109">
    <property type="entry name" value="Shikimate_kinase"/>
    <property type="match status" value="1"/>
</dbReference>
<comment type="pathway">
    <text evidence="21">Metabolic intermediate biosynthesis; chorismate biosynthesis; chorismate from D-erythrose 4-phosphate and phosphoenolpyruvate: step 3/7.</text>
</comment>
<proteinExistence type="inferred from homology"/>
<dbReference type="GO" id="GO:0004764">
    <property type="term" value="F:shikimate 3-dehydrogenase (NADP+) activity"/>
    <property type="evidence" value="ECO:0007669"/>
    <property type="project" value="UniProtKB-EC"/>
</dbReference>
<evidence type="ECO:0000256" key="6">
    <source>
        <dbReference type="ARBA" id="ARBA00022490"/>
    </source>
</evidence>
<dbReference type="NCBIfam" id="TIGR01357">
    <property type="entry name" value="aroB"/>
    <property type="match status" value="1"/>
</dbReference>
<dbReference type="InterPro" id="IPR010110">
    <property type="entry name" value="Shikimate_DH_AroM-type"/>
</dbReference>
<sequence length="1647" mass="181231">MSSTNTKPLSPMKEVDGLNHISVMGEDSIVIGKNLIDYIWTDIFDNFAYSSAFVIITDNNLQQHYVPQFQESFDLLSAKKFSDRKDKPKLVIIAVPPGEKSKSRQVKAQIEDQILAAGFTRDTFILALGGGVIGDLAGFIAATFMRGVRFVQIPTSLLAMVDSSVGGKTAIDTNHGKNLIGAFWQPKRVYMDLNFLKTLPDREFSTGMAEIIKSAAIWSAEEFDFLEKYADKVKLAVLDQSDSNTFQTLLRVVSSSVRMKAHVVTVDERESGLRGLLNFGHTIGHAIEATAAPYLLHGECVSIGCVLEAELSHRLGHLSSSAVSRLSRCFKLYNLPTDINEPYVQKLVPKIILSRVDIYHMMLAMGVDKKNVGTYKRVVILTKLGDTLEEKPTHVDDNIITEVIAEIFKIKSLDKSQIKTISESYDDKGIVLTPPGSKSISNRALILAALSNGVTRLRNLLHSDDTRVMIDALTSMGACKVVVEDDGDVLAVHGNGGNMHSVDHDLFLGNAGTAVRFLTTMTNLAKASENDRTVLTGNSRMKQRPIGPLVDALIDNGCTIEYMENKGFLPLKIIHSDLAIPGGHMQLSASISSQYVSSILMCAPYAKNPITLELIGGQVISQLYIDMTISMMATFGIQVEKTAKNTYYIPLGQYTAPLVYEIESDASSATYPLAIAAITSLKCTVPNIGSKSLQGDARFAVDVLKRMGCQVTQTETSTTVQGPPQGKLLSVDDIDMEPMTDAFLTASVLAAVATSINPDKKNCTRIRGIANQHVKECDRIEAMATELGKLGVRCDTHEDGIDVYGVPLDQLNLQNKSPYIHCYDDHRVAMSMSVLGLAVNPGLVITERRCVGKTWPHWWIVLANKFGVSLTGIDSDPDESILELAPKKKVNKSIVLVGMRGVGKTTLGKEMASILDYTFVDMDQHLEEKLGKNIPEIINDKGWDYFRTEETLLLKAILSSELSSSAIISCGGGIVETQEAIDFLIDYKNNGGIVLHLYADIEHVSDYLGYDKTRPAYNTGKTPKETFDHRLPLYKKVSSNTLLVQSEDSFGWPQVAKDAIRMSKFLLGIDLNRVSTNIDRSFFLSLTSPDISKFTGLQMNQLLAGCNAVELRVDLLLKADKFANIDLKDDSQFEDFEFYVLQQISMLRRRTNLPIVYTVRTQSQGGAFPNLAPQLEKLLLNGVEYGCEYVDVEMTIDGSLISQIAPKKLNSLIIASYHDTTGLDLRWDSPNPNSIIHTYIEIAKNHGDILKLISVALQWDDNLRCLLFTRRHMVNSNMPIIAINMGKTGQYSRIMNPFLTPVTHPLLPTAAAPGQLSALEINTALSIMGAIPSRKFFLLGDPISASPSPIMHNTAFKTLGLPHTYHLYPVDLTNLKAGDKNYDLLASLIRSSEFGGASVTIPNKKAIIDLIDELTPAAKIIGAVNTITVVNRAPEPSQTAPATSYLINPSRIKLVGDNTDYLGIARSLNRANKDSLSPQIFGSNTTALVIGAGGTTRAALYALYTMKINKIYLYNRTVSKAEELAKELYNCLPNIKVIPSLESVADRTNPDSHILFDLIISTIPADNDFKYPESLFDENKTSKIALDMAYKPTITPLLEQSSKKGWVTVSGFQVLVDQGIEQFERWTQTSAPQSDMQQAVVNHMRNQ</sequence>
<dbReference type="CDD" id="cd08195">
    <property type="entry name" value="DHQS"/>
    <property type="match status" value="1"/>
</dbReference>
<comment type="similarity">
    <text evidence="21">In the 3rd section; belongs to the shikimate kinase family.</text>
</comment>
<evidence type="ECO:0000256" key="16">
    <source>
        <dbReference type="ARBA" id="ARBA00023141"/>
    </source>
</evidence>
<keyword evidence="10" id="KW-0547">Nucleotide-binding</keyword>
<comment type="catalytic activity">
    <reaction evidence="21">
        <text>shikimate + NADP(+) = 3-dehydroshikimate + NADPH + H(+)</text>
        <dbReference type="Rhea" id="RHEA:17737"/>
        <dbReference type="ChEBI" id="CHEBI:15378"/>
        <dbReference type="ChEBI" id="CHEBI:16630"/>
        <dbReference type="ChEBI" id="CHEBI:36208"/>
        <dbReference type="ChEBI" id="CHEBI:57783"/>
        <dbReference type="ChEBI" id="CHEBI:58349"/>
        <dbReference type="EC" id="1.1.1.25"/>
    </reaction>
</comment>
<dbReference type="SUPFAM" id="SSF52540">
    <property type="entry name" value="P-loop containing nucleoside triphosphate hydrolases"/>
    <property type="match status" value="1"/>
</dbReference>
<feature type="domain" description="3-dehydroquinate synthase C-terminal" evidence="27">
    <location>
        <begin position="207"/>
        <end position="349"/>
    </location>
</feature>
<dbReference type="STRING" id="133385.A0A2T9YSA5"/>
<comment type="similarity">
    <text evidence="21">In the 2nd section; belongs to the EPSP synthase family.</text>
</comment>
<comment type="subunit">
    <text evidence="21">Homodimer.</text>
</comment>
<dbReference type="InterPro" id="IPR013708">
    <property type="entry name" value="Shikimate_DH-bd_N"/>
</dbReference>
<dbReference type="Gene3D" id="3.40.50.1970">
    <property type="match status" value="1"/>
</dbReference>